<reference evidence="2 3" key="1">
    <citation type="submission" date="2019-04" db="EMBL/GenBank/DDBJ databases">
        <title>Geobacter oryzae sp. nov., ferric-reducing bacteria isolated from paddy soil.</title>
        <authorList>
            <person name="Xu Z."/>
            <person name="Masuda Y."/>
            <person name="Itoh H."/>
            <person name="Senoo K."/>
        </authorList>
    </citation>
    <scope>NUCLEOTIDE SEQUENCE [LARGE SCALE GENOMIC DNA]</scope>
    <source>
        <strain evidence="2 3">Red111</strain>
    </source>
</reference>
<sequence>MFKEYTLQEALKLAIKTEKESMDFYRRAASVSKDERSKKVFDLLAGEEVNHLKAFFDYYRGGDLGDIDTYIASPPDKQSATHLALEQAIAADSHEQKALEIALKEEKACIDFYTILVKDVVDPLVRKVFETVIKETQGHYDMIEDEYMRVMTMVHSSDQNIYVRE</sequence>
<evidence type="ECO:0000313" key="3">
    <source>
        <dbReference type="Proteomes" id="UP000306416"/>
    </source>
</evidence>
<dbReference type="InterPro" id="IPR009078">
    <property type="entry name" value="Ferritin-like_SF"/>
</dbReference>
<dbReference type="RefSeq" id="WP_135868865.1">
    <property type="nucleotide sequence ID" value="NZ_SRSC01000001.1"/>
</dbReference>
<dbReference type="Proteomes" id="UP000306416">
    <property type="component" value="Unassembled WGS sequence"/>
</dbReference>
<name>A0A4S1CL90_9BACT</name>
<dbReference type="EMBL" id="SRSC01000001">
    <property type="protein sequence ID" value="TGU74538.1"/>
    <property type="molecule type" value="Genomic_DNA"/>
</dbReference>
<dbReference type="InterPro" id="IPR003251">
    <property type="entry name" value="Rr_diiron-bd_dom"/>
</dbReference>
<gene>
    <name evidence="2" type="ORF">E4633_03490</name>
</gene>
<dbReference type="CDD" id="cd01045">
    <property type="entry name" value="Ferritin_like_AB"/>
    <property type="match status" value="1"/>
</dbReference>
<evidence type="ECO:0000259" key="1">
    <source>
        <dbReference type="Pfam" id="PF02915"/>
    </source>
</evidence>
<dbReference type="GO" id="GO:0016491">
    <property type="term" value="F:oxidoreductase activity"/>
    <property type="evidence" value="ECO:0007669"/>
    <property type="project" value="InterPro"/>
</dbReference>
<protein>
    <submittedName>
        <fullName evidence="2">Ferritin</fullName>
    </submittedName>
</protein>
<comment type="caution">
    <text evidence="2">The sequence shown here is derived from an EMBL/GenBank/DDBJ whole genome shotgun (WGS) entry which is preliminary data.</text>
</comment>
<dbReference type="Gene3D" id="1.20.1260.10">
    <property type="match status" value="1"/>
</dbReference>
<dbReference type="AlphaFoldDB" id="A0A4S1CL90"/>
<dbReference type="Pfam" id="PF02915">
    <property type="entry name" value="Rubrerythrin"/>
    <property type="match status" value="1"/>
</dbReference>
<dbReference type="GO" id="GO:0046872">
    <property type="term" value="F:metal ion binding"/>
    <property type="evidence" value="ECO:0007669"/>
    <property type="project" value="InterPro"/>
</dbReference>
<dbReference type="PANTHER" id="PTHR33531:SF7">
    <property type="entry name" value="HYPOTHETICAL MEMBRANE PROTEIN, CONSERVED"/>
    <property type="match status" value="1"/>
</dbReference>
<accession>A0A4S1CL90</accession>
<proteinExistence type="predicted"/>
<organism evidence="2 3">
    <name type="scientific">Geomonas terrae</name>
    <dbReference type="NCBI Taxonomy" id="2562681"/>
    <lineage>
        <taxon>Bacteria</taxon>
        <taxon>Pseudomonadati</taxon>
        <taxon>Thermodesulfobacteriota</taxon>
        <taxon>Desulfuromonadia</taxon>
        <taxon>Geobacterales</taxon>
        <taxon>Geobacteraceae</taxon>
        <taxon>Geomonas</taxon>
    </lineage>
</organism>
<evidence type="ECO:0000313" key="2">
    <source>
        <dbReference type="EMBL" id="TGU74538.1"/>
    </source>
</evidence>
<feature type="domain" description="Rubrerythrin diiron-binding" evidence="1">
    <location>
        <begin position="9"/>
        <end position="145"/>
    </location>
</feature>
<keyword evidence="3" id="KW-1185">Reference proteome</keyword>
<dbReference type="SUPFAM" id="SSF47240">
    <property type="entry name" value="Ferritin-like"/>
    <property type="match status" value="1"/>
</dbReference>
<dbReference type="InterPro" id="IPR012347">
    <property type="entry name" value="Ferritin-like"/>
</dbReference>
<dbReference type="PANTHER" id="PTHR33531">
    <property type="entry name" value="RUBRERYTHRIN SUBFAMILY"/>
    <property type="match status" value="1"/>
</dbReference>